<dbReference type="EMBL" id="GU943144">
    <property type="protein sequence ID" value="ADD96520.1"/>
    <property type="molecule type" value="Genomic_DNA"/>
</dbReference>
<organism evidence="1">
    <name type="scientific">uncultured organism MedDCM-OCT-S11-C235</name>
    <dbReference type="NCBI Taxonomy" id="743657"/>
    <lineage>
        <taxon>unclassified sequences</taxon>
        <taxon>environmental samples</taxon>
    </lineage>
</organism>
<sequence length="59" mass="6709">MTEEQISTARCAYLDLFGLIETLELGPEEPALQTLEDIKNILIKPNDPAFYEDIKNENP</sequence>
<proteinExistence type="predicted"/>
<reference evidence="1" key="1">
    <citation type="journal article" date="2010" name="ISME J.">
        <title>Metagenome of the Mediterranean deep chlorophyll maximum studied by direct and fosmid library 454 pyrosequencing.</title>
        <authorList>
            <person name="Ghai R."/>
            <person name="Martin-Cuadrado A.B."/>
            <person name="Molto A.G."/>
            <person name="Heredia I.G."/>
            <person name="Cabrera R."/>
            <person name="Martin J."/>
            <person name="Verdu M."/>
            <person name="Deschamps P."/>
            <person name="Moreira D."/>
            <person name="Lopez-Garcia P."/>
            <person name="Mira A."/>
            <person name="Rodriguez-Valera F."/>
        </authorList>
    </citation>
    <scope>NUCLEOTIDE SEQUENCE</scope>
</reference>
<dbReference type="AlphaFoldDB" id="D6PLB9"/>
<name>D6PLB9_9ZZZZ</name>
<evidence type="ECO:0000313" key="1">
    <source>
        <dbReference type="EMBL" id="ADD96520.1"/>
    </source>
</evidence>
<protein>
    <submittedName>
        <fullName evidence="1">Uncharacterized protein</fullName>
    </submittedName>
</protein>
<accession>D6PLB9</accession>